<dbReference type="AlphaFoldDB" id="A0AAQ3TDL9"/>
<accession>A0AAQ3TDL9</accession>
<proteinExistence type="predicted"/>
<feature type="transmembrane region" description="Helical" evidence="1">
    <location>
        <begin position="26"/>
        <end position="53"/>
    </location>
</feature>
<keyword evidence="1" id="KW-1133">Transmembrane helix</keyword>
<evidence type="ECO:0000256" key="1">
    <source>
        <dbReference type="SAM" id="Phobius"/>
    </source>
</evidence>
<reference evidence="3 4" key="1">
    <citation type="submission" date="2024-02" db="EMBL/GenBank/DDBJ databases">
        <title>High-quality chromosome-scale genome assembly of Pensacola bahiagrass (Paspalum notatum Flugge var. saurae).</title>
        <authorList>
            <person name="Vega J.M."/>
            <person name="Podio M."/>
            <person name="Orjuela J."/>
            <person name="Siena L.A."/>
            <person name="Pessino S.C."/>
            <person name="Combes M.C."/>
            <person name="Mariac C."/>
            <person name="Albertini E."/>
            <person name="Pupilli F."/>
            <person name="Ortiz J.P.A."/>
            <person name="Leblanc O."/>
        </authorList>
    </citation>
    <scope>NUCLEOTIDE SEQUENCE [LARGE SCALE GENOMIC DNA]</scope>
    <source>
        <strain evidence="3">R1</strain>
        <tissue evidence="3">Leaf</tissue>
    </source>
</reference>
<gene>
    <name evidence="3" type="ORF">U9M48_019372</name>
</gene>
<keyword evidence="4" id="KW-1185">Reference proteome</keyword>
<feature type="domain" description="Retroviral polymerase SH3-like" evidence="2">
    <location>
        <begin position="64"/>
        <end position="91"/>
    </location>
</feature>
<sequence length="95" mass="10438">MRDFIPPPTVATFCQPRPLTSPHPTLLFSVLILPMSTSVSLVAPATLISLLLLPTSLLLAPLCAHHKGYRCLDLSSRKIIISRHVIFDETVSLHV</sequence>
<organism evidence="3 4">
    <name type="scientific">Paspalum notatum var. saurae</name>
    <dbReference type="NCBI Taxonomy" id="547442"/>
    <lineage>
        <taxon>Eukaryota</taxon>
        <taxon>Viridiplantae</taxon>
        <taxon>Streptophyta</taxon>
        <taxon>Embryophyta</taxon>
        <taxon>Tracheophyta</taxon>
        <taxon>Spermatophyta</taxon>
        <taxon>Magnoliopsida</taxon>
        <taxon>Liliopsida</taxon>
        <taxon>Poales</taxon>
        <taxon>Poaceae</taxon>
        <taxon>PACMAD clade</taxon>
        <taxon>Panicoideae</taxon>
        <taxon>Andropogonodae</taxon>
        <taxon>Paspaleae</taxon>
        <taxon>Paspalinae</taxon>
        <taxon>Paspalum</taxon>
    </lineage>
</organism>
<protein>
    <recommendedName>
        <fullName evidence="2">Retroviral polymerase SH3-like domain-containing protein</fullName>
    </recommendedName>
</protein>
<dbReference type="Pfam" id="PF25597">
    <property type="entry name" value="SH3_retrovirus"/>
    <property type="match status" value="1"/>
</dbReference>
<dbReference type="Proteomes" id="UP001341281">
    <property type="component" value="Chromosome 04"/>
</dbReference>
<dbReference type="EMBL" id="CP144748">
    <property type="protein sequence ID" value="WVZ70729.1"/>
    <property type="molecule type" value="Genomic_DNA"/>
</dbReference>
<dbReference type="InterPro" id="IPR057670">
    <property type="entry name" value="SH3_retrovirus"/>
</dbReference>
<evidence type="ECO:0000313" key="3">
    <source>
        <dbReference type="EMBL" id="WVZ70729.1"/>
    </source>
</evidence>
<evidence type="ECO:0000259" key="2">
    <source>
        <dbReference type="Pfam" id="PF25597"/>
    </source>
</evidence>
<keyword evidence="1" id="KW-0472">Membrane</keyword>
<keyword evidence="1" id="KW-0812">Transmembrane</keyword>
<name>A0AAQ3TDL9_PASNO</name>
<evidence type="ECO:0000313" key="4">
    <source>
        <dbReference type="Proteomes" id="UP001341281"/>
    </source>
</evidence>